<name>A0A7G9S3E0_9MICO</name>
<sequence length="200" mass="22716">MGIRPATIGHIGLVAQDVDRLVDFYCRILGMEVSDWLPFPESSPYDKGAWLRCNTEHHVVSIFGLKGEAPTEAAKGQPGTWSNEKDNLTAKPGLHHIAFELSDFEDLRRAAKICRKEGLTIQGMRKGGPGSQLRMYFWDPENNLIELFWAMDQIGWDGVTRTPEPIEEIDIETFDIKAWIREKGSMYRFAATNYPLDEAE</sequence>
<dbReference type="AlphaFoldDB" id="A0A7G9S3E0"/>
<dbReference type="PANTHER" id="PTHR21366:SF14">
    <property type="entry name" value="GLYOXALASE DOMAIN-CONTAINING PROTEIN 5"/>
    <property type="match status" value="1"/>
</dbReference>
<protein>
    <submittedName>
        <fullName evidence="2">VOC family protein</fullName>
    </submittedName>
</protein>
<feature type="domain" description="VOC" evidence="1">
    <location>
        <begin position="7"/>
        <end position="150"/>
    </location>
</feature>
<evidence type="ECO:0000313" key="2">
    <source>
        <dbReference type="EMBL" id="QNN62365.1"/>
    </source>
</evidence>
<gene>
    <name evidence="2" type="ORF">H9L06_08850</name>
</gene>
<organism evidence="2 3">
    <name type="scientific">Leucobacter denitrificans</name>
    <dbReference type="NCBI Taxonomy" id="683042"/>
    <lineage>
        <taxon>Bacteria</taxon>
        <taxon>Bacillati</taxon>
        <taxon>Actinomycetota</taxon>
        <taxon>Actinomycetes</taxon>
        <taxon>Micrococcales</taxon>
        <taxon>Microbacteriaceae</taxon>
        <taxon>Leucobacter</taxon>
    </lineage>
</organism>
<dbReference type="PROSITE" id="PS51819">
    <property type="entry name" value="VOC"/>
    <property type="match status" value="1"/>
</dbReference>
<dbReference type="KEGG" id="ldn:H9L06_08850"/>
<reference evidence="2 3" key="1">
    <citation type="submission" date="2020-08" db="EMBL/GenBank/DDBJ databases">
        <title>Genome sequence of Leucobacter denitrificans KACC 14055T.</title>
        <authorList>
            <person name="Hyun D.-W."/>
            <person name="Bae J.-W."/>
        </authorList>
    </citation>
    <scope>NUCLEOTIDE SEQUENCE [LARGE SCALE GENOMIC DNA]</scope>
    <source>
        <strain evidence="2 3">KACC 14055</strain>
    </source>
</reference>
<dbReference type="SUPFAM" id="SSF54593">
    <property type="entry name" value="Glyoxalase/Bleomycin resistance protein/Dihydroxybiphenyl dioxygenase"/>
    <property type="match status" value="1"/>
</dbReference>
<dbReference type="InterPro" id="IPR029068">
    <property type="entry name" value="Glyas_Bleomycin-R_OHBP_Dase"/>
</dbReference>
<dbReference type="InterPro" id="IPR004360">
    <property type="entry name" value="Glyas_Fos-R_dOase_dom"/>
</dbReference>
<dbReference type="Pfam" id="PF00903">
    <property type="entry name" value="Glyoxalase"/>
    <property type="match status" value="1"/>
</dbReference>
<evidence type="ECO:0000259" key="1">
    <source>
        <dbReference type="PROSITE" id="PS51819"/>
    </source>
</evidence>
<dbReference type="EMBL" id="CP060716">
    <property type="protein sequence ID" value="QNN62365.1"/>
    <property type="molecule type" value="Genomic_DNA"/>
</dbReference>
<keyword evidence="3" id="KW-1185">Reference proteome</keyword>
<dbReference type="Proteomes" id="UP000515934">
    <property type="component" value="Chromosome"/>
</dbReference>
<proteinExistence type="predicted"/>
<dbReference type="Gene3D" id="3.10.180.10">
    <property type="entry name" value="2,3-Dihydroxybiphenyl 1,2-Dioxygenase, domain 1"/>
    <property type="match status" value="1"/>
</dbReference>
<dbReference type="RefSeq" id="WP_187554835.1">
    <property type="nucleotide sequence ID" value="NZ_CP060716.1"/>
</dbReference>
<accession>A0A7G9S3E0</accession>
<dbReference type="InterPro" id="IPR050383">
    <property type="entry name" value="GlyoxalaseI/FosfomycinResist"/>
</dbReference>
<evidence type="ECO:0000313" key="3">
    <source>
        <dbReference type="Proteomes" id="UP000515934"/>
    </source>
</evidence>
<dbReference type="PANTHER" id="PTHR21366">
    <property type="entry name" value="GLYOXALASE FAMILY PROTEIN"/>
    <property type="match status" value="1"/>
</dbReference>
<dbReference type="InterPro" id="IPR037523">
    <property type="entry name" value="VOC_core"/>
</dbReference>